<dbReference type="EMBL" id="CAJJDM010000060">
    <property type="protein sequence ID" value="CAD8078209.1"/>
    <property type="molecule type" value="Genomic_DNA"/>
</dbReference>
<evidence type="ECO:0000313" key="1">
    <source>
        <dbReference type="EMBL" id="CAD8078209.1"/>
    </source>
</evidence>
<sequence length="640" mass="75147">MQLYEEHLKSFNVSLSFQRLLQDKIGSEEIVLTTICQFSKLPVTIPIRHSPISYVHCIFDLEAWMEHFKNMQNKVEPTGFACPGCRRYTNFKDYGVDYTFYHVLEELRQFKQKNPHLQLNDQQLIYQPGKNTYLIETKVNNKLTSSLKNKIKLVPQRYQLPGSVPILGVSRRQKEINKEHQNDDQRRILDEISQTIVKLQQLLFSKLYKVFKKSENISFKALQDKVAEHKQKFKQALTQSLKLISLGKQSLTDDYVFALKKIYTNSQIYSILIVYLVQYGIWYEYPLTFKGQPYIQLEQALYIKGESNQHQNIIYVIGGQKAERFTQSNQCLQITFPKNPFQQIEEDAQITQLPDFPVEGYNFMGTSYKGNLYVFYGQKQLKNYDNQIKCQLLNSQFVLKNTTYNRKWEQMKHNLVERFDGSFFTISHQQFDKLIIFFGGVTKDPDGLPNHRCQQQNSGQIFICKDEKFLGAQRQDFTISYAGEEAYHRSVLASPVFSCPYYGSNQLILSGECLKFKNTEQREIYSFDWANAVIKQNELFSLEPPEQIFTPYRRRTVGFEIFSPVQDPQGAISYGYFYVIHQYEVEQNLNDQKPKIMTQLLKINLTNGLFFTQPYQDSQTSRQLAQQNLQKLSDRPNQYL</sequence>
<evidence type="ECO:0000313" key="2">
    <source>
        <dbReference type="Proteomes" id="UP000688137"/>
    </source>
</evidence>
<reference evidence="1" key="1">
    <citation type="submission" date="2021-01" db="EMBL/GenBank/DDBJ databases">
        <authorList>
            <consortium name="Genoscope - CEA"/>
            <person name="William W."/>
        </authorList>
    </citation>
    <scope>NUCLEOTIDE SEQUENCE</scope>
</reference>
<proteinExistence type="predicted"/>
<organism evidence="1 2">
    <name type="scientific">Paramecium primaurelia</name>
    <dbReference type="NCBI Taxonomy" id="5886"/>
    <lineage>
        <taxon>Eukaryota</taxon>
        <taxon>Sar</taxon>
        <taxon>Alveolata</taxon>
        <taxon>Ciliophora</taxon>
        <taxon>Intramacronucleata</taxon>
        <taxon>Oligohymenophorea</taxon>
        <taxon>Peniculida</taxon>
        <taxon>Parameciidae</taxon>
        <taxon>Paramecium</taxon>
    </lineage>
</organism>
<accession>A0A8S1MFB9</accession>
<dbReference type="OMA" id="TEQREIY"/>
<name>A0A8S1MFB9_PARPR</name>
<protein>
    <submittedName>
        <fullName evidence="1">Uncharacterized protein</fullName>
    </submittedName>
</protein>
<keyword evidence="2" id="KW-1185">Reference proteome</keyword>
<dbReference type="Proteomes" id="UP000688137">
    <property type="component" value="Unassembled WGS sequence"/>
</dbReference>
<gene>
    <name evidence="1" type="ORF">PPRIM_AZ9-3.1.T0590219</name>
</gene>
<dbReference type="AlphaFoldDB" id="A0A8S1MFB9"/>
<comment type="caution">
    <text evidence="1">The sequence shown here is derived from an EMBL/GenBank/DDBJ whole genome shotgun (WGS) entry which is preliminary data.</text>
</comment>